<gene>
    <name evidence="2" type="ORF">V6N11_011162</name>
</gene>
<evidence type="ECO:0000256" key="1">
    <source>
        <dbReference type="SAM" id="SignalP"/>
    </source>
</evidence>
<evidence type="ECO:0000313" key="2">
    <source>
        <dbReference type="EMBL" id="KAK9021161.1"/>
    </source>
</evidence>
<keyword evidence="3" id="KW-1185">Reference proteome</keyword>
<dbReference type="Proteomes" id="UP001396334">
    <property type="component" value="Unassembled WGS sequence"/>
</dbReference>
<keyword evidence="1" id="KW-0732">Signal</keyword>
<reference evidence="2 3" key="1">
    <citation type="journal article" date="2024" name="G3 (Bethesda)">
        <title>Genome assembly of Hibiscus sabdariffa L. provides insights into metabolisms of medicinal natural products.</title>
        <authorList>
            <person name="Kim T."/>
        </authorList>
    </citation>
    <scope>NUCLEOTIDE SEQUENCE [LARGE SCALE GENOMIC DNA]</scope>
    <source>
        <strain evidence="2">TK-2024</strain>
        <tissue evidence="2">Old leaves</tissue>
    </source>
</reference>
<accession>A0ABR2S7D9</accession>
<protein>
    <recommendedName>
        <fullName evidence="4">Secreted protein</fullName>
    </recommendedName>
</protein>
<feature type="signal peptide" evidence="1">
    <location>
        <begin position="1"/>
        <end position="21"/>
    </location>
</feature>
<name>A0ABR2S7D9_9ROSI</name>
<comment type="caution">
    <text evidence="2">The sequence shown here is derived from an EMBL/GenBank/DDBJ whole genome shotgun (WGS) entry which is preliminary data.</text>
</comment>
<evidence type="ECO:0008006" key="4">
    <source>
        <dbReference type="Google" id="ProtNLM"/>
    </source>
</evidence>
<proteinExistence type="predicted"/>
<evidence type="ECO:0000313" key="3">
    <source>
        <dbReference type="Proteomes" id="UP001396334"/>
    </source>
</evidence>
<sequence>MACFIASNLFTLAVFISTSDSESTSMQNSHASPTEAREQGLKSRRDDYLWAVVAAAWVAGRVSPTMTTVTSAGEKSTTSTAVGGL</sequence>
<dbReference type="EMBL" id="JBBPBN010000016">
    <property type="protein sequence ID" value="KAK9021161.1"/>
    <property type="molecule type" value="Genomic_DNA"/>
</dbReference>
<organism evidence="2 3">
    <name type="scientific">Hibiscus sabdariffa</name>
    <name type="common">roselle</name>
    <dbReference type="NCBI Taxonomy" id="183260"/>
    <lineage>
        <taxon>Eukaryota</taxon>
        <taxon>Viridiplantae</taxon>
        <taxon>Streptophyta</taxon>
        <taxon>Embryophyta</taxon>
        <taxon>Tracheophyta</taxon>
        <taxon>Spermatophyta</taxon>
        <taxon>Magnoliopsida</taxon>
        <taxon>eudicotyledons</taxon>
        <taxon>Gunneridae</taxon>
        <taxon>Pentapetalae</taxon>
        <taxon>rosids</taxon>
        <taxon>malvids</taxon>
        <taxon>Malvales</taxon>
        <taxon>Malvaceae</taxon>
        <taxon>Malvoideae</taxon>
        <taxon>Hibiscus</taxon>
    </lineage>
</organism>
<feature type="chain" id="PRO_5046695284" description="Secreted protein" evidence="1">
    <location>
        <begin position="22"/>
        <end position="85"/>
    </location>
</feature>